<dbReference type="InterPro" id="IPR011701">
    <property type="entry name" value="MFS"/>
</dbReference>
<dbReference type="Gene3D" id="1.20.1250.20">
    <property type="entry name" value="MFS general substrate transporter like domains"/>
    <property type="match status" value="1"/>
</dbReference>
<dbReference type="InterPro" id="IPR005829">
    <property type="entry name" value="Sugar_transporter_CS"/>
</dbReference>
<dbReference type="Pfam" id="PF07690">
    <property type="entry name" value="MFS_1"/>
    <property type="match status" value="2"/>
</dbReference>
<feature type="transmembrane region" description="Helical" evidence="5">
    <location>
        <begin position="145"/>
        <end position="163"/>
    </location>
</feature>
<dbReference type="SUPFAM" id="SSF103473">
    <property type="entry name" value="MFS general substrate transporter"/>
    <property type="match status" value="1"/>
</dbReference>
<reference evidence="7 8" key="1">
    <citation type="submission" date="2015-04" db="EMBL/GenBank/DDBJ databases">
        <authorList>
            <person name="Syromyatnikov M.Y."/>
            <person name="Popov V.N."/>
        </authorList>
    </citation>
    <scope>NUCLEOTIDE SEQUENCE [LARGE SCALE GENOMIC DNA]</scope>
    <source>
        <strain evidence="7">WF-38-12</strain>
    </source>
</reference>
<keyword evidence="4 5" id="KW-0472">Membrane</keyword>
<evidence type="ECO:0000259" key="6">
    <source>
        <dbReference type="PROSITE" id="PS50850"/>
    </source>
</evidence>
<dbReference type="STRING" id="28573.A0A0U1LRA5"/>
<dbReference type="PROSITE" id="PS00216">
    <property type="entry name" value="SUGAR_TRANSPORT_1"/>
    <property type="match status" value="1"/>
</dbReference>
<feature type="transmembrane region" description="Helical" evidence="5">
    <location>
        <begin position="361"/>
        <end position="389"/>
    </location>
</feature>
<evidence type="ECO:0000313" key="7">
    <source>
        <dbReference type="EMBL" id="CRG84969.1"/>
    </source>
</evidence>
<feature type="transmembrane region" description="Helical" evidence="5">
    <location>
        <begin position="48"/>
        <end position="69"/>
    </location>
</feature>
<dbReference type="OrthoDB" id="6770063at2759"/>
<feature type="transmembrane region" description="Helical" evidence="5">
    <location>
        <begin position="114"/>
        <end position="133"/>
    </location>
</feature>
<dbReference type="PROSITE" id="PS50850">
    <property type="entry name" value="MFS"/>
    <property type="match status" value="1"/>
</dbReference>
<feature type="transmembrane region" description="Helical" evidence="5">
    <location>
        <begin position="293"/>
        <end position="313"/>
    </location>
</feature>
<accession>A0A0U1LRA5</accession>
<feature type="transmembrane region" description="Helical" evidence="5">
    <location>
        <begin position="334"/>
        <end position="355"/>
    </location>
</feature>
<feature type="transmembrane region" description="Helical" evidence="5">
    <location>
        <begin position="253"/>
        <end position="281"/>
    </location>
</feature>
<dbReference type="EMBL" id="CVMT01000002">
    <property type="protein sequence ID" value="CRG84969.1"/>
    <property type="molecule type" value="Genomic_DNA"/>
</dbReference>
<gene>
    <name evidence="7" type="primary">TPO1</name>
    <name evidence="7" type="ORF">PISL3812_02132</name>
</gene>
<dbReference type="PANTHER" id="PTHR23502">
    <property type="entry name" value="MAJOR FACILITATOR SUPERFAMILY"/>
    <property type="match status" value="1"/>
</dbReference>
<dbReference type="Gene3D" id="1.20.1720.10">
    <property type="entry name" value="Multidrug resistance protein D"/>
    <property type="match status" value="1"/>
</dbReference>
<keyword evidence="2 5" id="KW-0812">Transmembrane</keyword>
<keyword evidence="8" id="KW-1185">Reference proteome</keyword>
<evidence type="ECO:0000256" key="5">
    <source>
        <dbReference type="SAM" id="Phobius"/>
    </source>
</evidence>
<dbReference type="AlphaFoldDB" id="A0A0U1LRA5"/>
<feature type="transmembrane region" description="Helical" evidence="5">
    <location>
        <begin position="183"/>
        <end position="202"/>
    </location>
</feature>
<sequence>MRVGEKDLYNKEKEEVAEAAVVTMPTKVAWDGPDDTLNPYNWPSSRKVSIAIIISLGQLVCLMTTSIVAPALPQIAKDLGLGDSETQMSFSIFILGQGFGSLLIGPLSELFGRKPVWVGCTLFFILWNSLCPVGKSKAVLIVGRFLGGAGGSCGVVLSGPIIADMYPGKDRGKSLAIATLFPYLGPAIGPIVVVVVSGMFIIHESCKPIILQYKAARLRKQGVPVAADGPSSSLLSKIVVGLSRPIQLLTTRLVIQLLALIIALAFGTYVLVLSFFARVFINQYGQSATSSSLQYIAIALGSTLSTQAGGRLMDFIYARLHDRQPEGASALPEFRVPLILLGGFLLPTGLFWLGWSAQGHVHWIMVDIGAMIFTVGDFLASQAVLAYILDEFPTHAASAGAAARMVSNILGFVFPLFAPQLYDGLGYGLGNSLLAFVWIVVALPVAVALWFSGDKIRRVGRSQQDA</sequence>
<dbReference type="InterPro" id="IPR020846">
    <property type="entry name" value="MFS_dom"/>
</dbReference>
<comment type="subcellular location">
    <subcellularLocation>
        <location evidence="1">Membrane</location>
        <topology evidence="1">Multi-pass membrane protein</topology>
    </subcellularLocation>
</comment>
<dbReference type="GO" id="GO:0022857">
    <property type="term" value="F:transmembrane transporter activity"/>
    <property type="evidence" value="ECO:0007669"/>
    <property type="project" value="InterPro"/>
</dbReference>
<name>A0A0U1LRA5_TALIS</name>
<feature type="transmembrane region" description="Helical" evidence="5">
    <location>
        <begin position="433"/>
        <end position="451"/>
    </location>
</feature>
<dbReference type="InterPro" id="IPR036259">
    <property type="entry name" value="MFS_trans_sf"/>
</dbReference>
<protein>
    <submittedName>
        <fullName evidence="7">Putative transporter C750,02c/PB2B2.16c</fullName>
    </submittedName>
</protein>
<proteinExistence type="predicted"/>
<evidence type="ECO:0000256" key="4">
    <source>
        <dbReference type="ARBA" id="ARBA00023136"/>
    </source>
</evidence>
<dbReference type="Proteomes" id="UP000054383">
    <property type="component" value="Unassembled WGS sequence"/>
</dbReference>
<evidence type="ECO:0000313" key="8">
    <source>
        <dbReference type="Proteomes" id="UP000054383"/>
    </source>
</evidence>
<dbReference type="PANTHER" id="PTHR23502:SF60">
    <property type="entry name" value="MAJOR FACILITATOR SUPERFAMILY (MFS) PROFILE DOMAIN-CONTAINING PROTEIN-RELATED"/>
    <property type="match status" value="1"/>
</dbReference>
<dbReference type="OMA" id="WNSLCPV"/>
<organism evidence="7 8">
    <name type="scientific">Talaromyces islandicus</name>
    <name type="common">Penicillium islandicum</name>
    <dbReference type="NCBI Taxonomy" id="28573"/>
    <lineage>
        <taxon>Eukaryota</taxon>
        <taxon>Fungi</taxon>
        <taxon>Dikarya</taxon>
        <taxon>Ascomycota</taxon>
        <taxon>Pezizomycotina</taxon>
        <taxon>Eurotiomycetes</taxon>
        <taxon>Eurotiomycetidae</taxon>
        <taxon>Eurotiales</taxon>
        <taxon>Trichocomaceae</taxon>
        <taxon>Talaromyces</taxon>
        <taxon>Talaromyces sect. Islandici</taxon>
    </lineage>
</organism>
<feature type="transmembrane region" description="Helical" evidence="5">
    <location>
        <begin position="401"/>
        <end position="421"/>
    </location>
</feature>
<evidence type="ECO:0000256" key="1">
    <source>
        <dbReference type="ARBA" id="ARBA00004141"/>
    </source>
</evidence>
<dbReference type="GO" id="GO:0140115">
    <property type="term" value="P:export across plasma membrane"/>
    <property type="evidence" value="ECO:0007669"/>
    <property type="project" value="UniProtKB-ARBA"/>
</dbReference>
<evidence type="ECO:0000256" key="3">
    <source>
        <dbReference type="ARBA" id="ARBA00022989"/>
    </source>
</evidence>
<evidence type="ECO:0000256" key="2">
    <source>
        <dbReference type="ARBA" id="ARBA00022692"/>
    </source>
</evidence>
<dbReference type="GO" id="GO:0016020">
    <property type="term" value="C:membrane"/>
    <property type="evidence" value="ECO:0007669"/>
    <property type="project" value="UniProtKB-SubCell"/>
</dbReference>
<dbReference type="GO" id="GO:0042908">
    <property type="term" value="P:xenobiotic transport"/>
    <property type="evidence" value="ECO:0007669"/>
    <property type="project" value="UniProtKB-ARBA"/>
</dbReference>
<keyword evidence="3 5" id="KW-1133">Transmembrane helix</keyword>
<feature type="domain" description="Major facilitator superfamily (MFS) profile" evidence="6">
    <location>
        <begin position="50"/>
        <end position="457"/>
    </location>
</feature>